<proteinExistence type="predicted"/>
<sequence length="103" mass="11354">MIPLPGTPAGDRLRAVTDRWSAAATALRRLRVELHDHRIHPEIAYDMGPPRLVIGDALTVWTDRAGTVFCWSAAYMEEPADHASADDLPEVARRLAERLAAGQ</sequence>
<dbReference type="RefSeq" id="WP_184537289.1">
    <property type="nucleotide sequence ID" value="NZ_JACHMP010000001.1"/>
</dbReference>
<keyword evidence="2" id="KW-1185">Reference proteome</keyword>
<dbReference type="Proteomes" id="UP000540685">
    <property type="component" value="Unassembled WGS sequence"/>
</dbReference>
<reference evidence="1 2" key="1">
    <citation type="submission" date="2020-08" db="EMBL/GenBank/DDBJ databases">
        <title>Sequencing the genomes of 1000 actinobacteria strains.</title>
        <authorList>
            <person name="Klenk H.-P."/>
        </authorList>
    </citation>
    <scope>NUCLEOTIDE SEQUENCE [LARGE SCALE GENOMIC DNA]</scope>
    <source>
        <strain evidence="1 2">DSM 46887</strain>
    </source>
</reference>
<protein>
    <submittedName>
        <fullName evidence="1">Uncharacterized protein</fullName>
    </submittedName>
</protein>
<organism evidence="1 2">
    <name type="scientific">Streptosporangium becharense</name>
    <dbReference type="NCBI Taxonomy" id="1816182"/>
    <lineage>
        <taxon>Bacteria</taxon>
        <taxon>Bacillati</taxon>
        <taxon>Actinomycetota</taxon>
        <taxon>Actinomycetes</taxon>
        <taxon>Streptosporangiales</taxon>
        <taxon>Streptosporangiaceae</taxon>
        <taxon>Streptosporangium</taxon>
    </lineage>
</organism>
<accession>A0A7W9IG91</accession>
<evidence type="ECO:0000313" key="1">
    <source>
        <dbReference type="EMBL" id="MBB5820117.1"/>
    </source>
</evidence>
<comment type="caution">
    <text evidence="1">The sequence shown here is derived from an EMBL/GenBank/DDBJ whole genome shotgun (WGS) entry which is preliminary data.</text>
</comment>
<evidence type="ECO:0000313" key="2">
    <source>
        <dbReference type="Proteomes" id="UP000540685"/>
    </source>
</evidence>
<name>A0A7W9IG91_9ACTN</name>
<gene>
    <name evidence="1" type="ORF">F4562_003179</name>
</gene>
<dbReference type="EMBL" id="JACHMP010000001">
    <property type="protein sequence ID" value="MBB5820117.1"/>
    <property type="molecule type" value="Genomic_DNA"/>
</dbReference>
<dbReference type="AlphaFoldDB" id="A0A7W9IG91"/>